<evidence type="ECO:0000313" key="2">
    <source>
        <dbReference type="Proteomes" id="UP000694523"/>
    </source>
</evidence>
<sequence>MTDNFLQLNSSKTEGLLIGTPHQLRSPPITVYSFAGHDIPLTSSVTNLGVRFDPHLSFNTHIQHIYQIRFKGSKDTNKKLLFKYLKPFDRLGTTSSSEASPDVHDASLMGCSSQCGQCGGYPYELTPQFKY</sequence>
<reference evidence="1" key="2">
    <citation type="submission" date="2025-09" db="UniProtKB">
        <authorList>
            <consortium name="Ensembl"/>
        </authorList>
    </citation>
    <scope>IDENTIFICATION</scope>
</reference>
<reference evidence="1" key="1">
    <citation type="submission" date="2025-08" db="UniProtKB">
        <authorList>
            <consortium name="Ensembl"/>
        </authorList>
    </citation>
    <scope>IDENTIFICATION</scope>
</reference>
<dbReference type="Proteomes" id="UP000694523">
    <property type="component" value="Unplaced"/>
</dbReference>
<proteinExistence type="predicted"/>
<organism evidence="1 2">
    <name type="scientific">Neogobius melanostomus</name>
    <name type="common">round goby</name>
    <dbReference type="NCBI Taxonomy" id="47308"/>
    <lineage>
        <taxon>Eukaryota</taxon>
        <taxon>Metazoa</taxon>
        <taxon>Chordata</taxon>
        <taxon>Craniata</taxon>
        <taxon>Vertebrata</taxon>
        <taxon>Euteleostomi</taxon>
        <taxon>Actinopterygii</taxon>
        <taxon>Neopterygii</taxon>
        <taxon>Teleostei</taxon>
        <taxon>Neoteleostei</taxon>
        <taxon>Acanthomorphata</taxon>
        <taxon>Gobiaria</taxon>
        <taxon>Gobiiformes</taxon>
        <taxon>Gobioidei</taxon>
        <taxon>Gobiidae</taxon>
        <taxon>Benthophilinae</taxon>
        <taxon>Neogobiini</taxon>
        <taxon>Neogobius</taxon>
    </lineage>
</organism>
<dbReference type="AlphaFoldDB" id="A0A8C6TP81"/>
<accession>A0A8C6TP81</accession>
<name>A0A8C6TP81_9GOBI</name>
<keyword evidence="2" id="KW-1185">Reference proteome</keyword>
<protein>
    <submittedName>
        <fullName evidence="1">Uncharacterized protein</fullName>
    </submittedName>
</protein>
<dbReference type="Ensembl" id="ENSNMLT00000028122.1">
    <property type="protein sequence ID" value="ENSNMLP00000025152.1"/>
    <property type="gene ID" value="ENSNMLG00000016091.1"/>
</dbReference>
<evidence type="ECO:0000313" key="1">
    <source>
        <dbReference type="Ensembl" id="ENSNMLP00000025152.1"/>
    </source>
</evidence>